<dbReference type="EMBL" id="QFOI01000793">
    <property type="protein sequence ID" value="PZP38132.1"/>
    <property type="molecule type" value="Genomic_DNA"/>
</dbReference>
<accession>A0A2W5G410</accession>
<feature type="signal peptide" evidence="1">
    <location>
        <begin position="1"/>
        <end position="24"/>
    </location>
</feature>
<sequence length="257" mass="29449">MKKYLGFPFAIFLLSIGSASHTLAQTKDLKTEEKKLVAICAQMFPENDSTQFYSEEFEKRLSNIVKKNPSSISYPFNQLIQNNDCYIKTSSDGNFRIYSWDSHTGGTMVFYRVIYQWKSNGKVLTDIPPAEEGDPKSFCSQIFTVDIKGKSYYLVVTNGNYSTMDAKQSIVVYSIEGNKLSNTAKLFKTKTKSFNKIDVSYDFFSVKDRSERPLELIKYDDKQKTVYIPVVGEKGNVTDKNLLYQLKGDYFEYIGVK</sequence>
<keyword evidence="1" id="KW-0732">Signal</keyword>
<dbReference type="Proteomes" id="UP000249645">
    <property type="component" value="Unassembled WGS sequence"/>
</dbReference>
<proteinExistence type="predicted"/>
<gene>
    <name evidence="2" type="ORF">DI598_21080</name>
</gene>
<name>A0A2W5G410_9SPHI</name>
<dbReference type="AlphaFoldDB" id="A0A2W5G410"/>
<evidence type="ECO:0000313" key="2">
    <source>
        <dbReference type="EMBL" id="PZP38132.1"/>
    </source>
</evidence>
<evidence type="ECO:0000313" key="3">
    <source>
        <dbReference type="Proteomes" id="UP000249645"/>
    </source>
</evidence>
<comment type="caution">
    <text evidence="2">The sequence shown here is derived from an EMBL/GenBank/DDBJ whole genome shotgun (WGS) entry which is preliminary data.</text>
</comment>
<reference evidence="2 3" key="1">
    <citation type="submission" date="2017-11" db="EMBL/GenBank/DDBJ databases">
        <title>Infants hospitalized years apart are colonized by the same room-sourced microbial strains.</title>
        <authorList>
            <person name="Brooks B."/>
            <person name="Olm M.R."/>
            <person name="Firek B.A."/>
            <person name="Baker R."/>
            <person name="Thomas B.C."/>
            <person name="Morowitz M.J."/>
            <person name="Banfield J.F."/>
        </authorList>
    </citation>
    <scope>NUCLEOTIDE SEQUENCE [LARGE SCALE GENOMIC DNA]</scope>
    <source>
        <strain evidence="2">S2_009_000_R2_76</strain>
    </source>
</reference>
<organism evidence="2 3">
    <name type="scientific">Pseudopedobacter saltans</name>
    <dbReference type="NCBI Taxonomy" id="151895"/>
    <lineage>
        <taxon>Bacteria</taxon>
        <taxon>Pseudomonadati</taxon>
        <taxon>Bacteroidota</taxon>
        <taxon>Sphingobacteriia</taxon>
        <taxon>Sphingobacteriales</taxon>
        <taxon>Sphingobacteriaceae</taxon>
        <taxon>Pseudopedobacter</taxon>
    </lineage>
</organism>
<evidence type="ECO:0000256" key="1">
    <source>
        <dbReference type="SAM" id="SignalP"/>
    </source>
</evidence>
<protein>
    <submittedName>
        <fullName evidence="2">Uncharacterized protein</fullName>
    </submittedName>
</protein>
<feature type="chain" id="PRO_5016152808" evidence="1">
    <location>
        <begin position="25"/>
        <end position="257"/>
    </location>
</feature>